<dbReference type="Proteomes" id="UP000218334">
    <property type="component" value="Unassembled WGS sequence"/>
</dbReference>
<organism evidence="2 3">
    <name type="scientific">Armillaria solidipes</name>
    <dbReference type="NCBI Taxonomy" id="1076256"/>
    <lineage>
        <taxon>Eukaryota</taxon>
        <taxon>Fungi</taxon>
        <taxon>Dikarya</taxon>
        <taxon>Basidiomycota</taxon>
        <taxon>Agaricomycotina</taxon>
        <taxon>Agaricomycetes</taxon>
        <taxon>Agaricomycetidae</taxon>
        <taxon>Agaricales</taxon>
        <taxon>Marasmiineae</taxon>
        <taxon>Physalacriaceae</taxon>
        <taxon>Armillaria</taxon>
    </lineage>
</organism>
<reference evidence="3" key="1">
    <citation type="journal article" date="2017" name="Nat. Ecol. Evol.">
        <title>Genome expansion and lineage-specific genetic innovations in the forest pathogenic fungi Armillaria.</title>
        <authorList>
            <person name="Sipos G."/>
            <person name="Prasanna A.N."/>
            <person name="Walter M.C."/>
            <person name="O'Connor E."/>
            <person name="Balint B."/>
            <person name="Krizsan K."/>
            <person name="Kiss B."/>
            <person name="Hess J."/>
            <person name="Varga T."/>
            <person name="Slot J."/>
            <person name="Riley R."/>
            <person name="Boka B."/>
            <person name="Rigling D."/>
            <person name="Barry K."/>
            <person name="Lee J."/>
            <person name="Mihaltcheva S."/>
            <person name="LaButti K."/>
            <person name="Lipzen A."/>
            <person name="Waldron R."/>
            <person name="Moloney N.M."/>
            <person name="Sperisen C."/>
            <person name="Kredics L."/>
            <person name="Vagvoelgyi C."/>
            <person name="Patrignani A."/>
            <person name="Fitzpatrick D."/>
            <person name="Nagy I."/>
            <person name="Doyle S."/>
            <person name="Anderson J.B."/>
            <person name="Grigoriev I.V."/>
            <person name="Gueldener U."/>
            <person name="Muensterkoetter M."/>
            <person name="Nagy L.G."/>
        </authorList>
    </citation>
    <scope>NUCLEOTIDE SEQUENCE [LARGE SCALE GENOMIC DNA]</scope>
    <source>
        <strain evidence="3">28-4</strain>
    </source>
</reference>
<evidence type="ECO:0000256" key="1">
    <source>
        <dbReference type="SAM" id="Phobius"/>
    </source>
</evidence>
<evidence type="ECO:0000313" key="2">
    <source>
        <dbReference type="EMBL" id="PBK65043.1"/>
    </source>
</evidence>
<keyword evidence="1" id="KW-0812">Transmembrane</keyword>
<proteinExistence type="predicted"/>
<gene>
    <name evidence="2" type="ORF">ARMSODRAFT_450305</name>
</gene>
<dbReference type="AlphaFoldDB" id="A0A2H3BMD8"/>
<protein>
    <submittedName>
        <fullName evidence="2">Uncharacterized protein</fullName>
    </submittedName>
</protein>
<keyword evidence="1" id="KW-0472">Membrane</keyword>
<keyword evidence="1" id="KW-1133">Transmembrane helix</keyword>
<sequence length="121" mass="13598">MMWELYDDRRASLEPSFGMPFPSLQTVKLYSVESQTLRGTGSTDYYSYYDPGYPLFSIESSSQRVAGRRLLTTRADFIIIINITAFTTAAVVIIITQKAGILCILLPVFLRPVPRAHTSLV</sequence>
<accession>A0A2H3BMD8</accession>
<feature type="transmembrane region" description="Helical" evidence="1">
    <location>
        <begin position="77"/>
        <end position="110"/>
    </location>
</feature>
<dbReference type="EMBL" id="KZ293448">
    <property type="protein sequence ID" value="PBK65043.1"/>
    <property type="molecule type" value="Genomic_DNA"/>
</dbReference>
<evidence type="ECO:0000313" key="3">
    <source>
        <dbReference type="Proteomes" id="UP000218334"/>
    </source>
</evidence>
<name>A0A2H3BMD8_9AGAR</name>
<keyword evidence="3" id="KW-1185">Reference proteome</keyword>